<evidence type="ECO:0000313" key="6">
    <source>
        <dbReference type="Proteomes" id="UP001310594"/>
    </source>
</evidence>
<dbReference type="Gene3D" id="3.40.50.720">
    <property type="entry name" value="NAD(P)-binding Rossmann-like Domain"/>
    <property type="match status" value="2"/>
</dbReference>
<dbReference type="InterPro" id="IPR036291">
    <property type="entry name" value="NAD(P)-bd_dom_sf"/>
</dbReference>
<reference evidence="5" key="1">
    <citation type="submission" date="2023-08" db="EMBL/GenBank/DDBJ databases">
        <title>Black Yeasts Isolated from many extreme environments.</title>
        <authorList>
            <person name="Coleine C."/>
            <person name="Stajich J.E."/>
            <person name="Selbmann L."/>
        </authorList>
    </citation>
    <scope>NUCLEOTIDE SEQUENCE</scope>
    <source>
        <strain evidence="5">CCFEE 5810</strain>
    </source>
</reference>
<comment type="caution">
    <text evidence="5">The sequence shown here is derived from an EMBL/GenBank/DDBJ whole genome shotgun (WGS) entry which is preliminary data.</text>
</comment>
<organism evidence="5 6">
    <name type="scientific">Elasticomyces elasticus</name>
    <dbReference type="NCBI Taxonomy" id="574655"/>
    <lineage>
        <taxon>Eukaryota</taxon>
        <taxon>Fungi</taxon>
        <taxon>Dikarya</taxon>
        <taxon>Ascomycota</taxon>
        <taxon>Pezizomycotina</taxon>
        <taxon>Dothideomycetes</taxon>
        <taxon>Dothideomycetidae</taxon>
        <taxon>Mycosphaerellales</taxon>
        <taxon>Teratosphaeriaceae</taxon>
        <taxon>Elasticomyces</taxon>
    </lineage>
</organism>
<evidence type="ECO:0000256" key="3">
    <source>
        <dbReference type="ARBA" id="ARBA00023002"/>
    </source>
</evidence>
<sequence length="350" mass="38525">MRFMQKQYILRLPTSSLLNMVTVALAGAASGFGLTMLRTFVHLNSTATNPHKLVLLSRSEKPDLAALGVEVRPVDYANHSQLVEALKDVHTLLSVIGGSLEAMRDAQLALIDAAKEVGIKRFAPSEYACISNDNIDLYRPKAEAWEATKKAASETGMEITSFQCGIFMSAFATGTTKPLTEVGRREGAKTGEEEALAGLRPWNFVVNMRGGTADLPADGTTPIVFTEMRDIATFVYHALSLDAWPKVMGMRGDVKSYREMLAIVERVQGRKFLVKENSVDDMTAQAAGNPSMSFYNQVRCALTEGWGVVPDTLNKAFPDLHPTTCEEFVKKWWNDVEVGEASWGEDQTFM</sequence>
<dbReference type="SUPFAM" id="SSF51735">
    <property type="entry name" value="NAD(P)-binding Rossmann-fold domains"/>
    <property type="match status" value="1"/>
</dbReference>
<dbReference type="PANTHER" id="PTHR47706:SF4">
    <property type="entry name" value="NMRA-LIKE DOMAIN-CONTAINING PROTEIN"/>
    <property type="match status" value="1"/>
</dbReference>
<dbReference type="InterPro" id="IPR008030">
    <property type="entry name" value="NmrA-like"/>
</dbReference>
<keyword evidence="2" id="KW-0521">NADP</keyword>
<dbReference type="PANTHER" id="PTHR47706">
    <property type="entry name" value="NMRA-LIKE FAMILY PROTEIN"/>
    <property type="match status" value="1"/>
</dbReference>
<name>A0AAN8A626_9PEZI</name>
<dbReference type="EMBL" id="JAVRQU010000001">
    <property type="protein sequence ID" value="KAK5708209.1"/>
    <property type="molecule type" value="Genomic_DNA"/>
</dbReference>
<dbReference type="Proteomes" id="UP001310594">
    <property type="component" value="Unassembled WGS sequence"/>
</dbReference>
<keyword evidence="3" id="KW-0560">Oxidoreductase</keyword>
<protein>
    <recommendedName>
        <fullName evidence="4">NmrA-like domain-containing protein</fullName>
    </recommendedName>
</protein>
<dbReference type="Gene3D" id="3.90.25.10">
    <property type="entry name" value="UDP-galactose 4-epimerase, domain 1"/>
    <property type="match status" value="1"/>
</dbReference>
<comment type="similarity">
    <text evidence="1">Belongs to the NmrA-type oxidoreductase family. Isoflavone reductase subfamily.</text>
</comment>
<evidence type="ECO:0000256" key="2">
    <source>
        <dbReference type="ARBA" id="ARBA00022857"/>
    </source>
</evidence>
<evidence type="ECO:0000256" key="1">
    <source>
        <dbReference type="ARBA" id="ARBA00005725"/>
    </source>
</evidence>
<dbReference type="AlphaFoldDB" id="A0AAN8A626"/>
<dbReference type="GO" id="GO:0016491">
    <property type="term" value="F:oxidoreductase activity"/>
    <property type="evidence" value="ECO:0007669"/>
    <property type="project" value="UniProtKB-KW"/>
</dbReference>
<dbReference type="InterPro" id="IPR051609">
    <property type="entry name" value="NmrA/Isoflavone_reductase-like"/>
</dbReference>
<feature type="domain" description="NmrA-like" evidence="4">
    <location>
        <begin position="63"/>
        <end position="275"/>
    </location>
</feature>
<evidence type="ECO:0000313" key="5">
    <source>
        <dbReference type="EMBL" id="KAK5708209.1"/>
    </source>
</evidence>
<proteinExistence type="inferred from homology"/>
<gene>
    <name evidence="5" type="ORF">LTR97_000749</name>
</gene>
<accession>A0AAN8A626</accession>
<dbReference type="Pfam" id="PF05368">
    <property type="entry name" value="NmrA"/>
    <property type="match status" value="1"/>
</dbReference>
<evidence type="ECO:0000259" key="4">
    <source>
        <dbReference type="Pfam" id="PF05368"/>
    </source>
</evidence>